<dbReference type="EMBL" id="CP116967">
    <property type="protein sequence ID" value="WNM59659.1"/>
    <property type="molecule type" value="Genomic_DNA"/>
</dbReference>
<dbReference type="Proteomes" id="UP001302719">
    <property type="component" value="Chromosome"/>
</dbReference>
<gene>
    <name evidence="2" type="ORF">PP769_07860</name>
</gene>
<proteinExistence type="predicted"/>
<keyword evidence="3" id="KW-1185">Reference proteome</keyword>
<feature type="region of interest" description="Disordered" evidence="1">
    <location>
        <begin position="135"/>
        <end position="159"/>
    </location>
</feature>
<reference evidence="2 3" key="1">
    <citation type="submission" date="2023-01" db="EMBL/GenBank/DDBJ databases">
        <title>Cultivation and genomic characterization of new, ubiquitous marine nitrite-oxidizing bacteria from the Nitrospirales.</title>
        <authorList>
            <person name="Mueller A.J."/>
            <person name="Daebeler A."/>
            <person name="Herbold C.W."/>
            <person name="Kirkegaard R.H."/>
            <person name="Daims H."/>
        </authorList>
    </citation>
    <scope>NUCLEOTIDE SEQUENCE [LARGE SCALE GENOMIC DNA]</scope>
    <source>
        <strain evidence="2 3">VA</strain>
    </source>
</reference>
<evidence type="ECO:0000256" key="1">
    <source>
        <dbReference type="SAM" id="MobiDB-lite"/>
    </source>
</evidence>
<dbReference type="RefSeq" id="WP_312646449.1">
    <property type="nucleotide sequence ID" value="NZ_CP116967.1"/>
</dbReference>
<evidence type="ECO:0008006" key="4">
    <source>
        <dbReference type="Google" id="ProtNLM"/>
    </source>
</evidence>
<protein>
    <recommendedName>
        <fullName evidence="4">Lipoprotein</fullName>
    </recommendedName>
</protein>
<accession>A0AA96GJP9</accession>
<name>A0AA96GJP9_9BACT</name>
<dbReference type="AlphaFoldDB" id="A0AA96GJP9"/>
<dbReference type="KEGG" id="nall:PP769_07860"/>
<sequence>MMNLKFPARDRRVPLMMGLAMVSMLTLILGCQQQHRVDSVVIKPNTCPLPEDLSTDDQHKVKKFGAEISGLMTSLAGGKLDADVQSALKRNYPDAGDVNRIYAMSYAACVSCRVDPNDVKGCAQRFDDIIDKFTPQETAPSHPAKGYRSKLLEPLRGAK</sequence>
<organism evidence="2 3">
    <name type="scientific">Candidatus Nitrospira allomarina</name>
    <dbReference type="NCBI Taxonomy" id="3020900"/>
    <lineage>
        <taxon>Bacteria</taxon>
        <taxon>Pseudomonadati</taxon>
        <taxon>Nitrospirota</taxon>
        <taxon>Nitrospiria</taxon>
        <taxon>Nitrospirales</taxon>
        <taxon>Nitrospiraceae</taxon>
        <taxon>Nitrospira</taxon>
    </lineage>
</organism>
<dbReference type="PROSITE" id="PS51257">
    <property type="entry name" value="PROKAR_LIPOPROTEIN"/>
    <property type="match status" value="1"/>
</dbReference>
<evidence type="ECO:0000313" key="3">
    <source>
        <dbReference type="Proteomes" id="UP001302719"/>
    </source>
</evidence>
<evidence type="ECO:0000313" key="2">
    <source>
        <dbReference type="EMBL" id="WNM59659.1"/>
    </source>
</evidence>